<feature type="compositionally biased region" description="Basic and acidic residues" evidence="5">
    <location>
        <begin position="79"/>
        <end position="93"/>
    </location>
</feature>
<comment type="caution">
    <text evidence="7">The sequence shown here is derived from an EMBL/GenBank/DDBJ whole genome shotgun (WGS) entry which is preliminary data.</text>
</comment>
<dbReference type="Proteomes" id="UP000481861">
    <property type="component" value="Unassembled WGS sequence"/>
</dbReference>
<accession>A0A7C8I9Z0</accession>
<feature type="compositionally biased region" description="Polar residues" evidence="5">
    <location>
        <begin position="106"/>
        <end position="116"/>
    </location>
</feature>
<dbReference type="GO" id="GO:0005634">
    <property type="term" value="C:nucleus"/>
    <property type="evidence" value="ECO:0007669"/>
    <property type="project" value="UniProtKB-SubCell"/>
</dbReference>
<evidence type="ECO:0000256" key="4">
    <source>
        <dbReference type="PROSITE-ProRule" id="PRU00108"/>
    </source>
</evidence>
<gene>
    <name evidence="7" type="ORF">BDV95DRAFT_597418</name>
</gene>
<evidence type="ECO:0000259" key="6">
    <source>
        <dbReference type="PROSITE" id="PS50071"/>
    </source>
</evidence>
<protein>
    <recommendedName>
        <fullName evidence="6">Homeobox domain-containing protein</fullName>
    </recommendedName>
</protein>
<dbReference type="Pfam" id="PF05920">
    <property type="entry name" value="Homeobox_KN"/>
    <property type="match status" value="1"/>
</dbReference>
<keyword evidence="3 4" id="KW-0539">Nucleus</keyword>
<keyword evidence="8" id="KW-1185">Reference proteome</keyword>
<proteinExistence type="predicted"/>
<keyword evidence="1 4" id="KW-0238">DNA-binding</keyword>
<dbReference type="CDD" id="cd00086">
    <property type="entry name" value="homeodomain"/>
    <property type="match status" value="1"/>
</dbReference>
<feature type="region of interest" description="Disordered" evidence="5">
    <location>
        <begin position="20"/>
        <end position="147"/>
    </location>
</feature>
<comment type="subcellular location">
    <subcellularLocation>
        <location evidence="4">Nucleus</location>
    </subcellularLocation>
</comment>
<dbReference type="AlphaFoldDB" id="A0A7C8I9Z0"/>
<name>A0A7C8I9Z0_9PLEO</name>
<dbReference type="SUPFAM" id="SSF46689">
    <property type="entry name" value="Homeodomain-like"/>
    <property type="match status" value="1"/>
</dbReference>
<sequence>MPSPAVCAQNRLSISNLLESARSPSSAAPEVVPDLPSSRGISSPAPYFLPYRPATYAPYGSTTSPITTGIESASKKRRLDSVLEPRTTNDKGKQSLNLRYSPPIQPNEQSSSQQLPPISELLKSVEPSPPPTPSRTHSLARPGSSLVSTPFAEVEWAREKRQRTGDYHHTSYASEYALDTGRQSIAIDPALETAYSTTPSHQHRTSEPYPRPSESVYSAAPNYQHRASAPYPPPSDAVASSSHHRHQSTPAPHGYHSHEHRPPALPSIPTPIAYPSQPLHPGAYETQHISYQNMQAPPIQYYPAPYPPGPAAGYDGAYAYQQNSQQSMQNFNFQQIGADPHNFNRKRRGNLPKDSTNKLKKWYSDHRESPYPTEEEKHALCVMTHLNMNQVSNWFINARRRSKDGPHKERCNSRDTVTVAATVNEVA</sequence>
<dbReference type="GO" id="GO:0003677">
    <property type="term" value="F:DNA binding"/>
    <property type="evidence" value="ECO:0007669"/>
    <property type="project" value="UniProtKB-UniRule"/>
</dbReference>
<evidence type="ECO:0000313" key="8">
    <source>
        <dbReference type="Proteomes" id="UP000481861"/>
    </source>
</evidence>
<reference evidence="7 8" key="1">
    <citation type="submission" date="2020-01" db="EMBL/GenBank/DDBJ databases">
        <authorList>
            <consortium name="DOE Joint Genome Institute"/>
            <person name="Haridas S."/>
            <person name="Albert R."/>
            <person name="Binder M."/>
            <person name="Bloem J."/>
            <person name="Labutti K."/>
            <person name="Salamov A."/>
            <person name="Andreopoulos B."/>
            <person name="Baker S.E."/>
            <person name="Barry K."/>
            <person name="Bills G."/>
            <person name="Bluhm B.H."/>
            <person name="Cannon C."/>
            <person name="Castanera R."/>
            <person name="Culley D.E."/>
            <person name="Daum C."/>
            <person name="Ezra D."/>
            <person name="Gonzalez J.B."/>
            <person name="Henrissat B."/>
            <person name="Kuo A."/>
            <person name="Liang C."/>
            <person name="Lipzen A."/>
            <person name="Lutzoni F."/>
            <person name="Magnuson J."/>
            <person name="Mondo S."/>
            <person name="Nolan M."/>
            <person name="Ohm R."/>
            <person name="Pangilinan J."/>
            <person name="Park H.-J.H."/>
            <person name="Ramirez L."/>
            <person name="Alfaro M."/>
            <person name="Sun H."/>
            <person name="Tritt A."/>
            <person name="Yoshinaga Y."/>
            <person name="Zwiers L.-H.L."/>
            <person name="Turgeon B.G."/>
            <person name="Goodwin S.B."/>
            <person name="Spatafora J.W."/>
            <person name="Crous P.W."/>
            <person name="Grigoriev I.V."/>
        </authorList>
    </citation>
    <scope>NUCLEOTIDE SEQUENCE [LARGE SCALE GENOMIC DNA]</scope>
    <source>
        <strain evidence="7 8">CBS 611.86</strain>
    </source>
</reference>
<dbReference type="InterPro" id="IPR009057">
    <property type="entry name" value="Homeodomain-like_sf"/>
</dbReference>
<dbReference type="PANTHER" id="PTHR11850">
    <property type="entry name" value="HOMEOBOX PROTEIN TRANSCRIPTION FACTORS"/>
    <property type="match status" value="1"/>
</dbReference>
<evidence type="ECO:0000256" key="1">
    <source>
        <dbReference type="ARBA" id="ARBA00023125"/>
    </source>
</evidence>
<evidence type="ECO:0000313" key="7">
    <source>
        <dbReference type="EMBL" id="KAF2868087.1"/>
    </source>
</evidence>
<dbReference type="InterPro" id="IPR008422">
    <property type="entry name" value="KN_HD"/>
</dbReference>
<feature type="compositionally biased region" description="Polar residues" evidence="5">
    <location>
        <begin position="60"/>
        <end position="71"/>
    </location>
</feature>
<dbReference type="PROSITE" id="PS50071">
    <property type="entry name" value="HOMEOBOX_2"/>
    <property type="match status" value="1"/>
</dbReference>
<dbReference type="InterPro" id="IPR001356">
    <property type="entry name" value="HD"/>
</dbReference>
<feature type="domain" description="Homeobox" evidence="6">
    <location>
        <begin position="342"/>
        <end position="405"/>
    </location>
</feature>
<feature type="DNA-binding region" description="Homeobox" evidence="4">
    <location>
        <begin position="344"/>
        <end position="406"/>
    </location>
</feature>
<dbReference type="GO" id="GO:0006355">
    <property type="term" value="P:regulation of DNA-templated transcription"/>
    <property type="evidence" value="ECO:0007669"/>
    <property type="project" value="InterPro"/>
</dbReference>
<feature type="region of interest" description="Disordered" evidence="5">
    <location>
        <begin position="195"/>
        <end position="283"/>
    </location>
</feature>
<keyword evidence="2 4" id="KW-0371">Homeobox</keyword>
<organism evidence="7 8">
    <name type="scientific">Massariosphaeria phaeospora</name>
    <dbReference type="NCBI Taxonomy" id="100035"/>
    <lineage>
        <taxon>Eukaryota</taxon>
        <taxon>Fungi</taxon>
        <taxon>Dikarya</taxon>
        <taxon>Ascomycota</taxon>
        <taxon>Pezizomycotina</taxon>
        <taxon>Dothideomycetes</taxon>
        <taxon>Pleosporomycetidae</taxon>
        <taxon>Pleosporales</taxon>
        <taxon>Pleosporales incertae sedis</taxon>
        <taxon>Massariosphaeria</taxon>
    </lineage>
</organism>
<evidence type="ECO:0000256" key="3">
    <source>
        <dbReference type="ARBA" id="ARBA00023242"/>
    </source>
</evidence>
<dbReference type="InterPro" id="IPR050224">
    <property type="entry name" value="TALE_homeobox"/>
</dbReference>
<evidence type="ECO:0000256" key="2">
    <source>
        <dbReference type="ARBA" id="ARBA00023155"/>
    </source>
</evidence>
<dbReference type="Gene3D" id="1.10.10.60">
    <property type="entry name" value="Homeodomain-like"/>
    <property type="match status" value="1"/>
</dbReference>
<dbReference type="OrthoDB" id="10056939at2759"/>
<evidence type="ECO:0000256" key="5">
    <source>
        <dbReference type="SAM" id="MobiDB-lite"/>
    </source>
</evidence>
<dbReference type="SMART" id="SM00389">
    <property type="entry name" value="HOX"/>
    <property type="match status" value="1"/>
</dbReference>
<dbReference type="EMBL" id="JAADJZ010000020">
    <property type="protein sequence ID" value="KAF2868087.1"/>
    <property type="molecule type" value="Genomic_DNA"/>
</dbReference>
<feature type="compositionally biased region" description="Low complexity" evidence="5">
    <location>
        <begin position="20"/>
        <end position="33"/>
    </location>
</feature>